<gene>
    <name evidence="2" type="ORF">SAZU_3326</name>
</gene>
<dbReference type="Proteomes" id="UP000053859">
    <property type="component" value="Unassembled WGS sequence"/>
</dbReference>
<evidence type="ECO:0000259" key="1">
    <source>
        <dbReference type="Pfam" id="PF03471"/>
    </source>
</evidence>
<dbReference type="InterPro" id="IPR016169">
    <property type="entry name" value="FAD-bd_PCMH_sub2"/>
</dbReference>
<dbReference type="Pfam" id="PF03471">
    <property type="entry name" value="CorC_HlyC"/>
    <property type="match status" value="1"/>
</dbReference>
<protein>
    <submittedName>
        <fullName evidence="2">Integral membrane protein</fullName>
    </submittedName>
</protein>
<evidence type="ECO:0000313" key="3">
    <source>
        <dbReference type="Proteomes" id="UP000053859"/>
    </source>
</evidence>
<dbReference type="EMBL" id="DF968261">
    <property type="protein sequence ID" value="GAP48500.1"/>
    <property type="molecule type" value="Genomic_DNA"/>
</dbReference>
<dbReference type="Gene3D" id="3.30.465.10">
    <property type="match status" value="1"/>
</dbReference>
<organism evidence="2 3">
    <name type="scientific">Streptomyces azureus</name>
    <dbReference type="NCBI Taxonomy" id="146537"/>
    <lineage>
        <taxon>Bacteria</taxon>
        <taxon>Bacillati</taxon>
        <taxon>Actinomycetota</taxon>
        <taxon>Actinomycetes</taxon>
        <taxon>Kitasatosporales</taxon>
        <taxon>Streptomycetaceae</taxon>
        <taxon>Streptomyces</taxon>
    </lineage>
</organism>
<dbReference type="SUPFAM" id="SSF56176">
    <property type="entry name" value="FAD-binding/transporter-associated domain-like"/>
    <property type="match status" value="1"/>
</dbReference>
<accession>A0A0K8PKT5</accession>
<name>A0A0K8PKT5_STRAJ</name>
<keyword evidence="3" id="KW-1185">Reference proteome</keyword>
<dbReference type="GO" id="GO:0050660">
    <property type="term" value="F:flavin adenine dinucleotide binding"/>
    <property type="evidence" value="ECO:0007669"/>
    <property type="project" value="InterPro"/>
</dbReference>
<proteinExistence type="predicted"/>
<dbReference type="InterPro" id="IPR036318">
    <property type="entry name" value="FAD-bd_PCMH-like_sf"/>
</dbReference>
<reference evidence="2" key="1">
    <citation type="journal article" date="2015" name="Genome Announc.">
        <title>Draft Genome Sequence of Thiostrepton-Producing Streptomyces azureus ATCC 14921.</title>
        <authorList>
            <person name="Sakihara K."/>
            <person name="Maeda J."/>
            <person name="Tashiro K."/>
            <person name="Fujino Y."/>
            <person name="Kuhara S."/>
            <person name="Ohshima T."/>
            <person name="Ogata S."/>
            <person name="Doi K."/>
        </authorList>
    </citation>
    <scope>NUCLEOTIDE SEQUENCE [LARGE SCALE GENOMIC DNA]</scope>
    <source>
        <strain evidence="2">ATCC14921</strain>
    </source>
</reference>
<evidence type="ECO:0000313" key="2">
    <source>
        <dbReference type="EMBL" id="GAP48500.1"/>
    </source>
</evidence>
<dbReference type="AlphaFoldDB" id="A0A0K8PKT5"/>
<sequence>MAGLVVDRLGRFPTVGDRVTVELPGGGRAVIGVRTLDRHVADRVRISPLVDAEEAEEAEEMA</sequence>
<feature type="domain" description="Transporter-associated" evidence="1">
    <location>
        <begin position="2"/>
        <end position="48"/>
    </location>
</feature>
<dbReference type="InterPro" id="IPR005170">
    <property type="entry name" value="Transptr-assoc_dom"/>
</dbReference>